<evidence type="ECO:0000256" key="5">
    <source>
        <dbReference type="SAM" id="SignalP"/>
    </source>
</evidence>
<dbReference type="Pfam" id="PF00059">
    <property type="entry name" value="Lectin_C"/>
    <property type="match status" value="1"/>
</dbReference>
<feature type="chain" id="PRO_5047317992" evidence="5">
    <location>
        <begin position="23"/>
        <end position="779"/>
    </location>
</feature>
<keyword evidence="2" id="KW-1015">Disulfide bond</keyword>
<feature type="domain" description="EGF-like" evidence="6">
    <location>
        <begin position="591"/>
        <end position="630"/>
    </location>
</feature>
<feature type="compositionally biased region" description="Polar residues" evidence="4">
    <location>
        <begin position="302"/>
        <end position="322"/>
    </location>
</feature>
<dbReference type="InterPro" id="IPR001304">
    <property type="entry name" value="C-type_lectin-like"/>
</dbReference>
<feature type="region of interest" description="Disordered" evidence="4">
    <location>
        <begin position="369"/>
        <end position="406"/>
    </location>
</feature>
<feature type="domain" description="C-type lectin" evidence="7">
    <location>
        <begin position="645"/>
        <end position="772"/>
    </location>
</feature>
<organism evidence="8 9">
    <name type="scientific">Clavelina lepadiformis</name>
    <name type="common">Light-bulb sea squirt</name>
    <name type="synonym">Ascidia lepadiformis</name>
    <dbReference type="NCBI Taxonomy" id="159417"/>
    <lineage>
        <taxon>Eukaryota</taxon>
        <taxon>Metazoa</taxon>
        <taxon>Chordata</taxon>
        <taxon>Tunicata</taxon>
        <taxon>Ascidiacea</taxon>
        <taxon>Aplousobranchia</taxon>
        <taxon>Clavelinidae</taxon>
        <taxon>Clavelina</taxon>
    </lineage>
</organism>
<evidence type="ECO:0000256" key="1">
    <source>
        <dbReference type="ARBA" id="ARBA00022536"/>
    </source>
</evidence>
<dbReference type="Pfam" id="PF00090">
    <property type="entry name" value="TSP_1"/>
    <property type="match status" value="1"/>
</dbReference>
<dbReference type="Gene3D" id="3.10.100.10">
    <property type="entry name" value="Mannose-Binding Protein A, subunit A"/>
    <property type="match status" value="1"/>
</dbReference>
<evidence type="ECO:0000256" key="4">
    <source>
        <dbReference type="SAM" id="MobiDB-lite"/>
    </source>
</evidence>
<dbReference type="InterPro" id="IPR024731">
    <property type="entry name" value="NELL2-like_EGF"/>
</dbReference>
<feature type="region of interest" description="Disordered" evidence="4">
    <location>
        <begin position="300"/>
        <end position="330"/>
    </location>
</feature>
<dbReference type="PROSITE" id="PS50092">
    <property type="entry name" value="TSP1"/>
    <property type="match status" value="1"/>
</dbReference>
<dbReference type="InterPro" id="IPR016187">
    <property type="entry name" value="CTDL_fold"/>
</dbReference>
<keyword evidence="1 3" id="KW-0245">EGF-like domain</keyword>
<comment type="caution">
    <text evidence="8">The sequence shown here is derived from an EMBL/GenBank/DDBJ whole genome shotgun (WGS) entry which is preliminary data.</text>
</comment>
<dbReference type="PROSITE" id="PS50026">
    <property type="entry name" value="EGF_3"/>
    <property type="match status" value="1"/>
</dbReference>
<accession>A0ABP0FQV4</accession>
<name>A0ABP0FQV4_CLALP</name>
<evidence type="ECO:0000259" key="7">
    <source>
        <dbReference type="PROSITE" id="PS50041"/>
    </source>
</evidence>
<dbReference type="Proteomes" id="UP001642483">
    <property type="component" value="Unassembled WGS sequence"/>
</dbReference>
<keyword evidence="9" id="KW-1185">Reference proteome</keyword>
<gene>
    <name evidence="8" type="ORF">CVLEPA_LOCUS10618</name>
</gene>
<dbReference type="Gene3D" id="2.10.25.10">
    <property type="entry name" value="Laminin"/>
    <property type="match status" value="1"/>
</dbReference>
<dbReference type="EMBL" id="CAWYQH010000068">
    <property type="protein sequence ID" value="CAK8680358.1"/>
    <property type="molecule type" value="Genomic_DNA"/>
</dbReference>
<dbReference type="InterPro" id="IPR000742">
    <property type="entry name" value="EGF"/>
</dbReference>
<evidence type="ECO:0000313" key="9">
    <source>
        <dbReference type="Proteomes" id="UP001642483"/>
    </source>
</evidence>
<dbReference type="SMART" id="SM00209">
    <property type="entry name" value="TSP1"/>
    <property type="match status" value="1"/>
</dbReference>
<dbReference type="InterPro" id="IPR036383">
    <property type="entry name" value="TSP1_rpt_sf"/>
</dbReference>
<evidence type="ECO:0000259" key="6">
    <source>
        <dbReference type="PROSITE" id="PS50026"/>
    </source>
</evidence>
<dbReference type="InterPro" id="IPR000884">
    <property type="entry name" value="TSP1_rpt"/>
</dbReference>
<keyword evidence="5" id="KW-0732">Signal</keyword>
<feature type="signal peptide" evidence="5">
    <location>
        <begin position="1"/>
        <end position="22"/>
    </location>
</feature>
<comment type="caution">
    <text evidence="3">Lacks conserved residue(s) required for the propagation of feature annotation.</text>
</comment>
<proteinExistence type="predicted"/>
<dbReference type="Gene3D" id="2.20.100.10">
    <property type="entry name" value="Thrombospondin type-1 (TSP1) repeat"/>
    <property type="match status" value="1"/>
</dbReference>
<evidence type="ECO:0000313" key="8">
    <source>
        <dbReference type="EMBL" id="CAK8680358.1"/>
    </source>
</evidence>
<dbReference type="InterPro" id="IPR016186">
    <property type="entry name" value="C-type_lectin-like/link_sf"/>
</dbReference>
<sequence>MSGGRYMTVLLSLLALSSNAFGSFLVCERIGDDGQVLDSSASFVKDFLSIDHFLRAWLVGLNIKPQQKLELRLKGADRSVVESQDILGNLIYDLRDVYLSLKSKESQNKTNNVAGQIDEALREESIPPAIDTAGDIGSKGDNFIATDKNEMLYVDWLIDFLEEVKRSNFSGNPNDKEQNRTVSNTVERKEFIINLVNKHSLNSLRTGRLMIFLHEYHLTLYSKEESRQEIVQPPSHGHVLNRLIFLLRAWLHGLNTQNQKSVSVNFLPKGSKELNPSEDRIGKVISEILNVLNIIETKEGNANDSNESNGVEESNIPTQNTKGDPGIDMEDLSGFKEKESLFVEWLAEFLKEIKEHVLSCHFKTTANKTKGMGKTEGFEHCKPSAPPKESNQTKGDGLSRPLGPPSRDEGYGDVILNLALSHQFKAAKMKRILEFLIKLRQLDAIGLKPNSKSTASDEFKLFCRHNEKRDLNSEENVKDEDSTSAKQDDMLKTMRAMIEKLVWKKFEEITAILNNTEHDEVASALQFALDKITADKSDLTQRIAVEEWSSCSASCGRGIQTRQSSCSEEEVALCINGFVEETRPCQHGVCPEDPCKEGRHNCHGDAECESSSDGTYTCSCKKNYHGDGFNCKRECLKSDFDPLKTNNICYTLYAPENETKLKPFEKYVDYCEKEGGKVATIHDLQTWAQVVWWLRGINATTSKVMKKPYIGMHNSDDQWKYTGNINGTSTFVVWAPGEPNEEEPGYNCSVIDPITGQAESVSCDTKTFVICAVEWPQVP</sequence>
<dbReference type="SMART" id="SM00034">
    <property type="entry name" value="CLECT"/>
    <property type="match status" value="1"/>
</dbReference>
<dbReference type="CDD" id="cd00037">
    <property type="entry name" value="CLECT"/>
    <property type="match status" value="1"/>
</dbReference>
<dbReference type="PROSITE" id="PS50041">
    <property type="entry name" value="C_TYPE_LECTIN_2"/>
    <property type="match status" value="1"/>
</dbReference>
<dbReference type="SUPFAM" id="SSF56436">
    <property type="entry name" value="C-type lectin-like"/>
    <property type="match status" value="1"/>
</dbReference>
<reference evidence="8 9" key="1">
    <citation type="submission" date="2024-02" db="EMBL/GenBank/DDBJ databases">
        <authorList>
            <person name="Daric V."/>
            <person name="Darras S."/>
        </authorList>
    </citation>
    <scope>NUCLEOTIDE SEQUENCE [LARGE SCALE GENOMIC DNA]</scope>
</reference>
<dbReference type="SUPFAM" id="SSF82895">
    <property type="entry name" value="TSP-1 type 1 repeat"/>
    <property type="match status" value="1"/>
</dbReference>
<protein>
    <submittedName>
        <fullName evidence="8">Uncharacterized protein</fullName>
    </submittedName>
</protein>
<evidence type="ECO:0000256" key="2">
    <source>
        <dbReference type="ARBA" id="ARBA00023157"/>
    </source>
</evidence>
<dbReference type="Pfam" id="PF12947">
    <property type="entry name" value="EGF_3"/>
    <property type="match status" value="1"/>
</dbReference>
<evidence type="ECO:0000256" key="3">
    <source>
        <dbReference type="PROSITE-ProRule" id="PRU00076"/>
    </source>
</evidence>